<dbReference type="SUPFAM" id="SSF48498">
    <property type="entry name" value="Tetracyclin repressor-like, C-terminal domain"/>
    <property type="match status" value="1"/>
</dbReference>
<dbReference type="Gene3D" id="1.10.357.10">
    <property type="entry name" value="Tetracycline Repressor, domain 2"/>
    <property type="match status" value="1"/>
</dbReference>
<dbReference type="SUPFAM" id="SSF46689">
    <property type="entry name" value="Homeodomain-like"/>
    <property type="match status" value="1"/>
</dbReference>
<keyword evidence="7" id="KW-1185">Reference proteome</keyword>
<dbReference type="InterPro" id="IPR001647">
    <property type="entry name" value="HTH_TetR"/>
</dbReference>
<dbReference type="InterPro" id="IPR036271">
    <property type="entry name" value="Tet_transcr_reg_TetR-rel_C_sf"/>
</dbReference>
<evidence type="ECO:0000256" key="3">
    <source>
        <dbReference type="ARBA" id="ARBA00023163"/>
    </source>
</evidence>
<evidence type="ECO:0000256" key="4">
    <source>
        <dbReference type="PROSITE-ProRule" id="PRU00335"/>
    </source>
</evidence>
<dbReference type="Proteomes" id="UP001235712">
    <property type="component" value="Unassembled WGS sequence"/>
</dbReference>
<dbReference type="PRINTS" id="PR00455">
    <property type="entry name" value="HTHTETR"/>
</dbReference>
<dbReference type="Pfam" id="PF16925">
    <property type="entry name" value="TetR_C_13"/>
    <property type="match status" value="1"/>
</dbReference>
<dbReference type="PANTHER" id="PTHR47506:SF1">
    <property type="entry name" value="HTH-TYPE TRANSCRIPTIONAL REGULATOR YJDC"/>
    <property type="match status" value="1"/>
</dbReference>
<keyword evidence="1" id="KW-0805">Transcription regulation</keyword>
<name>A0ABT9PEL1_9ACTN</name>
<dbReference type="Pfam" id="PF00440">
    <property type="entry name" value="TetR_N"/>
    <property type="match status" value="1"/>
</dbReference>
<organism evidence="6 7">
    <name type="scientific">Kineosporia succinea</name>
    <dbReference type="NCBI Taxonomy" id="84632"/>
    <lineage>
        <taxon>Bacteria</taxon>
        <taxon>Bacillati</taxon>
        <taxon>Actinomycetota</taxon>
        <taxon>Actinomycetes</taxon>
        <taxon>Kineosporiales</taxon>
        <taxon>Kineosporiaceae</taxon>
        <taxon>Kineosporia</taxon>
    </lineage>
</organism>
<reference evidence="6 7" key="1">
    <citation type="submission" date="2023-07" db="EMBL/GenBank/DDBJ databases">
        <title>Sequencing the genomes of 1000 actinobacteria strains.</title>
        <authorList>
            <person name="Klenk H.-P."/>
        </authorList>
    </citation>
    <scope>NUCLEOTIDE SEQUENCE [LARGE SCALE GENOMIC DNA]</scope>
    <source>
        <strain evidence="6 7">DSM 44388</strain>
    </source>
</reference>
<sequence length="200" mass="21255">MDTRAPLGRPRGFDADEKLDAAVRVFWEQGFEGASLTALTEAMGISRKSLYAAYGNKEELFLKALERYTQSTSAYVPLALAEPTALGTATAYLAGSVRANTQPDSPPGCLGVQGALPVSETSRFAHDTLTAWRETGVTALRERFERAVAEGDLPAGADPALLARFLMTVSNGLAVQAAGGVGREELQHLADAAMRAWPLT</sequence>
<evidence type="ECO:0000256" key="1">
    <source>
        <dbReference type="ARBA" id="ARBA00023015"/>
    </source>
</evidence>
<dbReference type="InterPro" id="IPR011075">
    <property type="entry name" value="TetR_C"/>
</dbReference>
<feature type="DNA-binding region" description="H-T-H motif" evidence="4">
    <location>
        <begin position="35"/>
        <end position="54"/>
    </location>
</feature>
<keyword evidence="3" id="KW-0804">Transcription</keyword>
<protein>
    <submittedName>
        <fullName evidence="6">AcrR family transcriptional regulator</fullName>
    </submittedName>
</protein>
<feature type="domain" description="HTH tetR-type" evidence="5">
    <location>
        <begin position="12"/>
        <end position="72"/>
    </location>
</feature>
<dbReference type="PROSITE" id="PS50977">
    <property type="entry name" value="HTH_TETR_2"/>
    <property type="match status" value="1"/>
</dbReference>
<evidence type="ECO:0000313" key="7">
    <source>
        <dbReference type="Proteomes" id="UP001235712"/>
    </source>
</evidence>
<accession>A0ABT9PEL1</accession>
<evidence type="ECO:0000313" key="6">
    <source>
        <dbReference type="EMBL" id="MDP9830435.1"/>
    </source>
</evidence>
<evidence type="ECO:0000256" key="2">
    <source>
        <dbReference type="ARBA" id="ARBA00023125"/>
    </source>
</evidence>
<dbReference type="PANTHER" id="PTHR47506">
    <property type="entry name" value="TRANSCRIPTIONAL REGULATORY PROTEIN"/>
    <property type="match status" value="1"/>
</dbReference>
<dbReference type="EMBL" id="JAUSQZ010000001">
    <property type="protein sequence ID" value="MDP9830435.1"/>
    <property type="molecule type" value="Genomic_DNA"/>
</dbReference>
<proteinExistence type="predicted"/>
<comment type="caution">
    <text evidence="6">The sequence shown here is derived from an EMBL/GenBank/DDBJ whole genome shotgun (WGS) entry which is preliminary data.</text>
</comment>
<dbReference type="InterPro" id="IPR009057">
    <property type="entry name" value="Homeodomain-like_sf"/>
</dbReference>
<evidence type="ECO:0000259" key="5">
    <source>
        <dbReference type="PROSITE" id="PS50977"/>
    </source>
</evidence>
<dbReference type="Gene3D" id="1.10.10.60">
    <property type="entry name" value="Homeodomain-like"/>
    <property type="match status" value="1"/>
</dbReference>
<gene>
    <name evidence="6" type="ORF">J2S57_006184</name>
</gene>
<keyword evidence="2 4" id="KW-0238">DNA-binding</keyword>